<comment type="caution">
    <text evidence="1">The sequence shown here is derived from an EMBL/GenBank/DDBJ whole genome shotgun (WGS) entry which is preliminary data.</text>
</comment>
<dbReference type="Proteomes" id="UP000019763">
    <property type="component" value="Unassembled WGS sequence"/>
</dbReference>
<evidence type="ECO:0000313" key="1">
    <source>
        <dbReference type="EMBL" id="EZG46736.1"/>
    </source>
</evidence>
<dbReference type="GeneID" id="22914667"/>
<protein>
    <submittedName>
        <fullName evidence="1">Uncharacterized protein</fullName>
    </submittedName>
</protein>
<dbReference type="AlphaFoldDB" id="A0A023B142"/>
<dbReference type="VEuPathDB" id="CryptoDB:GNI_133040"/>
<reference evidence="1" key="1">
    <citation type="submission" date="2013-12" db="EMBL/GenBank/DDBJ databases">
        <authorList>
            <person name="Omoto C.K."/>
            <person name="Sibley D."/>
            <person name="Venepally P."/>
            <person name="Hadjithomas M."/>
            <person name="Karamycheva S."/>
            <person name="Brunk B."/>
            <person name="Roos D."/>
            <person name="Caler E."/>
            <person name="Lorenzi H."/>
        </authorList>
    </citation>
    <scope>NUCLEOTIDE SEQUENCE</scope>
</reference>
<dbReference type="RefSeq" id="XP_011132245.1">
    <property type="nucleotide sequence ID" value="XM_011133943.1"/>
</dbReference>
<name>A0A023B142_GRENI</name>
<gene>
    <name evidence="1" type="ORF">GNI_133040</name>
</gene>
<proteinExistence type="predicted"/>
<accession>A0A023B142</accession>
<keyword evidence="2" id="KW-1185">Reference proteome</keyword>
<evidence type="ECO:0000313" key="2">
    <source>
        <dbReference type="Proteomes" id="UP000019763"/>
    </source>
</evidence>
<organism evidence="1 2">
    <name type="scientific">Gregarina niphandrodes</name>
    <name type="common">Septate eugregarine</name>
    <dbReference type="NCBI Taxonomy" id="110365"/>
    <lineage>
        <taxon>Eukaryota</taxon>
        <taxon>Sar</taxon>
        <taxon>Alveolata</taxon>
        <taxon>Apicomplexa</taxon>
        <taxon>Conoidasida</taxon>
        <taxon>Gregarinasina</taxon>
        <taxon>Eugregarinorida</taxon>
        <taxon>Gregarinidae</taxon>
        <taxon>Gregarina</taxon>
    </lineage>
</organism>
<sequence length="73" mass="8461">MHLSEFFTLMIFNLGFTRPLFTPMDLQKIPGLQDSVATWEKVFPPKPYALEMSATAFRDEIKPSVEKELKIIE</sequence>
<dbReference type="EMBL" id="AFNH02000991">
    <property type="protein sequence ID" value="EZG46736.1"/>
    <property type="molecule type" value="Genomic_DNA"/>
</dbReference>